<dbReference type="SUPFAM" id="SSF51735">
    <property type="entry name" value="NAD(P)-binding Rossmann-fold domains"/>
    <property type="match status" value="1"/>
</dbReference>
<keyword evidence="3" id="KW-1185">Reference proteome</keyword>
<feature type="signal peptide" evidence="1">
    <location>
        <begin position="1"/>
        <end position="19"/>
    </location>
</feature>
<dbReference type="Proteomes" id="UP000054771">
    <property type="component" value="Unassembled WGS sequence"/>
</dbReference>
<evidence type="ECO:0000256" key="1">
    <source>
        <dbReference type="SAM" id="SignalP"/>
    </source>
</evidence>
<gene>
    <name evidence="2" type="ORF">ASPCAL00261</name>
</gene>
<dbReference type="InterPro" id="IPR036291">
    <property type="entry name" value="NAD(P)-bd_dom_sf"/>
</dbReference>
<reference evidence="3" key="1">
    <citation type="journal article" date="2016" name="Genome Announc.">
        <title>Draft genome sequences of fungus Aspergillus calidoustus.</title>
        <authorList>
            <person name="Horn F."/>
            <person name="Linde J."/>
            <person name="Mattern D.J."/>
            <person name="Walther G."/>
            <person name="Guthke R."/>
            <person name="Scherlach K."/>
            <person name="Martin K."/>
            <person name="Brakhage A.A."/>
            <person name="Petzke L."/>
            <person name="Valiante V."/>
        </authorList>
    </citation>
    <scope>NUCLEOTIDE SEQUENCE [LARGE SCALE GENOMIC DNA]</scope>
    <source>
        <strain evidence="3">SF006504</strain>
    </source>
</reference>
<dbReference type="EMBL" id="CDMC01000001">
    <property type="protein sequence ID" value="CEL00663.1"/>
    <property type="molecule type" value="Genomic_DNA"/>
</dbReference>
<dbReference type="OrthoDB" id="191139at2759"/>
<organism evidence="2 3">
    <name type="scientific">Aspergillus calidoustus</name>
    <dbReference type="NCBI Taxonomy" id="454130"/>
    <lineage>
        <taxon>Eukaryota</taxon>
        <taxon>Fungi</taxon>
        <taxon>Dikarya</taxon>
        <taxon>Ascomycota</taxon>
        <taxon>Pezizomycotina</taxon>
        <taxon>Eurotiomycetes</taxon>
        <taxon>Eurotiomycetidae</taxon>
        <taxon>Eurotiales</taxon>
        <taxon>Aspergillaceae</taxon>
        <taxon>Aspergillus</taxon>
        <taxon>Aspergillus subgen. Nidulantes</taxon>
    </lineage>
</organism>
<name>A0A0U5FPW8_ASPCI</name>
<keyword evidence="1" id="KW-0732">Signal</keyword>
<evidence type="ECO:0000313" key="2">
    <source>
        <dbReference type="EMBL" id="CEL00663.1"/>
    </source>
</evidence>
<sequence>MSNRKALNLLFILPTTIDSFLPLLRRSTRPRLILVSSSNGSLAYNSDPNCPHGRTYASVYRITKAARNMLLVQYHASLKDVTVLGVEPGFCATEVIGGADALRRGVGA</sequence>
<evidence type="ECO:0000313" key="3">
    <source>
        <dbReference type="Proteomes" id="UP000054771"/>
    </source>
</evidence>
<dbReference type="AlphaFoldDB" id="A0A0U5FPW8"/>
<protein>
    <submittedName>
        <fullName evidence="2">Uncharacterized protein</fullName>
    </submittedName>
</protein>
<proteinExistence type="predicted"/>
<feature type="chain" id="PRO_5006857175" evidence="1">
    <location>
        <begin position="20"/>
        <end position="108"/>
    </location>
</feature>
<dbReference type="Gene3D" id="3.40.50.720">
    <property type="entry name" value="NAD(P)-binding Rossmann-like Domain"/>
    <property type="match status" value="1"/>
</dbReference>
<accession>A0A0U5FPW8</accession>